<keyword evidence="3" id="KW-1185">Reference proteome</keyword>
<organism evidence="2 3">
    <name type="scientific">Adineta steineri</name>
    <dbReference type="NCBI Taxonomy" id="433720"/>
    <lineage>
        <taxon>Eukaryota</taxon>
        <taxon>Metazoa</taxon>
        <taxon>Spiralia</taxon>
        <taxon>Gnathifera</taxon>
        <taxon>Rotifera</taxon>
        <taxon>Eurotatoria</taxon>
        <taxon>Bdelloidea</taxon>
        <taxon>Adinetida</taxon>
        <taxon>Adinetidae</taxon>
        <taxon>Adineta</taxon>
    </lineage>
</organism>
<dbReference type="EMBL" id="CAJNOM010004425">
    <property type="protein sequence ID" value="CAF1655588.1"/>
    <property type="molecule type" value="Genomic_DNA"/>
</dbReference>
<dbReference type="AlphaFoldDB" id="A0A816EY68"/>
<sequence>PVTFDLQSLFKSIGQISEFTELILTANLPLTELKRLTWLSSEQESSHIFVPEENAATNTTIRLIPMQIRTFNVLIQ</sequence>
<dbReference type="GO" id="GO:0005975">
    <property type="term" value="P:carbohydrate metabolic process"/>
    <property type="evidence" value="ECO:0007669"/>
    <property type="project" value="InterPro"/>
</dbReference>
<evidence type="ECO:0000313" key="3">
    <source>
        <dbReference type="Proteomes" id="UP000663832"/>
    </source>
</evidence>
<name>A0A816EY68_9BILA</name>
<evidence type="ECO:0000313" key="2">
    <source>
        <dbReference type="EMBL" id="CAF1655588.1"/>
    </source>
</evidence>
<dbReference type="Gene3D" id="2.60.40.1360">
    <property type="match status" value="1"/>
</dbReference>
<dbReference type="SUPFAM" id="SSF74650">
    <property type="entry name" value="Galactose mutarotase-like"/>
    <property type="match status" value="1"/>
</dbReference>
<protein>
    <recommendedName>
        <fullName evidence="4">Glycosyl hydrolases family 38 C-terminal beta sandwich domain-containing protein</fullName>
    </recommendedName>
</protein>
<gene>
    <name evidence="1" type="ORF">BJG266_LOCUS45247</name>
    <name evidence="2" type="ORF">QVE165_LOCUS62238</name>
</gene>
<dbReference type="GO" id="GO:0003824">
    <property type="term" value="F:catalytic activity"/>
    <property type="evidence" value="ECO:0007669"/>
    <property type="project" value="InterPro"/>
</dbReference>
<accession>A0A816EY68</accession>
<proteinExistence type="predicted"/>
<dbReference type="EMBL" id="CAJNOI010004049">
    <property type="protein sequence ID" value="CAF1536068.1"/>
    <property type="molecule type" value="Genomic_DNA"/>
</dbReference>
<dbReference type="GO" id="GO:0030246">
    <property type="term" value="F:carbohydrate binding"/>
    <property type="evidence" value="ECO:0007669"/>
    <property type="project" value="InterPro"/>
</dbReference>
<comment type="caution">
    <text evidence="2">The sequence shown here is derived from an EMBL/GenBank/DDBJ whole genome shotgun (WGS) entry which is preliminary data.</text>
</comment>
<reference evidence="2" key="1">
    <citation type="submission" date="2021-02" db="EMBL/GenBank/DDBJ databases">
        <authorList>
            <person name="Nowell W R."/>
        </authorList>
    </citation>
    <scope>NUCLEOTIDE SEQUENCE</scope>
</reference>
<evidence type="ECO:0000313" key="1">
    <source>
        <dbReference type="EMBL" id="CAF1536068.1"/>
    </source>
</evidence>
<evidence type="ECO:0008006" key="4">
    <source>
        <dbReference type="Google" id="ProtNLM"/>
    </source>
</evidence>
<dbReference type="Proteomes" id="UP000663877">
    <property type="component" value="Unassembled WGS sequence"/>
</dbReference>
<dbReference type="InterPro" id="IPR011013">
    <property type="entry name" value="Gal_mutarotase_sf_dom"/>
</dbReference>
<dbReference type="Proteomes" id="UP000663832">
    <property type="component" value="Unassembled WGS sequence"/>
</dbReference>
<dbReference type="OrthoDB" id="2016903at2759"/>
<feature type="non-terminal residue" evidence="2">
    <location>
        <position position="1"/>
    </location>
</feature>